<accession>A0ABU3N622</accession>
<evidence type="ECO:0000259" key="1">
    <source>
        <dbReference type="Pfam" id="PF25872"/>
    </source>
</evidence>
<reference evidence="2" key="1">
    <citation type="submission" date="2022-04" db="EMBL/GenBank/DDBJ databases">
        <title>Tomato heritable bacteria conferring resistance against bacterial wilt.</title>
        <authorList>
            <person name="Yin J."/>
        </authorList>
    </citation>
    <scope>NUCLEOTIDE SEQUENCE</scope>
    <source>
        <strain evidence="2">Cra20</strain>
    </source>
</reference>
<dbReference type="Gene3D" id="1.25.40.10">
    <property type="entry name" value="Tetratricopeptide repeat domain"/>
    <property type="match status" value="1"/>
</dbReference>
<sequence>MQLFRERATAADSALMLDDAAARLLAEMCQRLGGMALPIELAAVRVATHGIEATARQIGERFSLGWSGRRTAQPRQQTLQATLDWSYDLLSGSERVVLERLSIFVGPFSIDAALGVVADADIGSDEVAVAIDELSSKSLIAPDRSRRTGTYRLLEMTRAYAREKLRARGDNAQAAIARRHAAYFLNELEMAGQEEGVLQDARPLRPQLGNIRSALDWCFGPEGERRIAVRLAAASAPVFLNLSHLIECRTWSTRALAEIMDDQRGTALELELQAALGITLMFTRGNSEAAGTALARALEIATALDDKWNQLRLLGRLHIFHERVGEYAVAMRHAERAVAVAEAIGAPEAIGVAHSLAGISHHLAGDQKSARRALELSLQMSPPSSRGRTIHYGFDHRNRSGIALARTLWLSGDAEQAGRLARQFVGEAARLDHPLTHCIALIWSFSVFLWMEDFAAAEADLGAFAECAEVNALGPYIAAAAGFRGELDIQRGRTGDSLGALEESLSRLRAARYELLTTPFSTALARGLAAESRTGEALALIDATLAHCEANGERYAAPELLRLKARILRAAGEEDAGIALLRQALAISREQGARAWELRAATDLAGPLPD</sequence>
<dbReference type="PANTHER" id="PTHR47691:SF3">
    <property type="entry name" value="HTH-TYPE TRANSCRIPTIONAL REGULATOR RV0890C-RELATED"/>
    <property type="match status" value="1"/>
</dbReference>
<proteinExistence type="predicted"/>
<feature type="domain" description="Winged helix-turn-helix" evidence="1">
    <location>
        <begin position="90"/>
        <end position="166"/>
    </location>
</feature>
<dbReference type="InterPro" id="IPR058852">
    <property type="entry name" value="HTH_77"/>
</dbReference>
<dbReference type="SUPFAM" id="SSF48452">
    <property type="entry name" value="TPR-like"/>
    <property type="match status" value="2"/>
</dbReference>
<dbReference type="EMBL" id="JALMLT010000002">
    <property type="protein sequence ID" value="MDT8759212.1"/>
    <property type="molecule type" value="Genomic_DNA"/>
</dbReference>
<organism evidence="2">
    <name type="scientific">Sphingomonas psychrotolerans</name>
    <dbReference type="NCBI Taxonomy" id="1327635"/>
    <lineage>
        <taxon>Bacteria</taxon>
        <taxon>Pseudomonadati</taxon>
        <taxon>Pseudomonadota</taxon>
        <taxon>Alphaproteobacteria</taxon>
        <taxon>Sphingomonadales</taxon>
        <taxon>Sphingomonadaceae</taxon>
        <taxon>Sphingomonas</taxon>
    </lineage>
</organism>
<evidence type="ECO:0000313" key="2">
    <source>
        <dbReference type="EMBL" id="MDT8759212.1"/>
    </source>
</evidence>
<gene>
    <name evidence="2" type="ORF">MZO42_10935</name>
</gene>
<dbReference type="PANTHER" id="PTHR47691">
    <property type="entry name" value="REGULATOR-RELATED"/>
    <property type="match status" value="1"/>
</dbReference>
<name>A0ABU3N622_9SPHN</name>
<protein>
    <recommendedName>
        <fullName evidence="1">Winged helix-turn-helix domain-containing protein</fullName>
    </recommendedName>
</protein>
<comment type="caution">
    <text evidence="2">The sequence shown here is derived from an EMBL/GenBank/DDBJ whole genome shotgun (WGS) entry which is preliminary data.</text>
</comment>
<dbReference type="Pfam" id="PF25872">
    <property type="entry name" value="HTH_77"/>
    <property type="match status" value="1"/>
</dbReference>
<dbReference type="InterPro" id="IPR011990">
    <property type="entry name" value="TPR-like_helical_dom_sf"/>
</dbReference>